<dbReference type="Proteomes" id="UP000292082">
    <property type="component" value="Unassembled WGS sequence"/>
</dbReference>
<reference evidence="1 2" key="1">
    <citation type="submission" date="2019-01" db="EMBL/GenBank/DDBJ databases">
        <title>Draft genome sequences of three monokaryotic isolates of the white-rot basidiomycete fungus Dichomitus squalens.</title>
        <authorList>
            <consortium name="DOE Joint Genome Institute"/>
            <person name="Lopez S.C."/>
            <person name="Andreopoulos B."/>
            <person name="Pangilinan J."/>
            <person name="Lipzen A."/>
            <person name="Riley R."/>
            <person name="Ahrendt S."/>
            <person name="Ng V."/>
            <person name="Barry K."/>
            <person name="Daum C."/>
            <person name="Grigoriev I.V."/>
            <person name="Hilden K.S."/>
            <person name="Makela M.R."/>
            <person name="de Vries R.P."/>
        </authorList>
    </citation>
    <scope>NUCLEOTIDE SEQUENCE [LARGE SCALE GENOMIC DNA]</scope>
    <source>
        <strain evidence="1 2">CBS 464.89</strain>
    </source>
</reference>
<accession>A0A4Q9PPB5</accession>
<evidence type="ECO:0000313" key="1">
    <source>
        <dbReference type="EMBL" id="TBU56160.1"/>
    </source>
</evidence>
<dbReference type="EMBL" id="ML145156">
    <property type="protein sequence ID" value="TBU56160.1"/>
    <property type="molecule type" value="Genomic_DNA"/>
</dbReference>
<proteinExistence type="predicted"/>
<protein>
    <submittedName>
        <fullName evidence="1">Uncharacterized protein</fullName>
    </submittedName>
</protein>
<gene>
    <name evidence="1" type="ORF">BD310DRAFT_932034</name>
</gene>
<evidence type="ECO:0000313" key="2">
    <source>
        <dbReference type="Proteomes" id="UP000292082"/>
    </source>
</evidence>
<sequence>MEYTTIATYYNVVGNRIDSLTDGHLHSPMDGMRRPTTGETHKDLRTIAYRATPKPCTYLHTSAHICGDHAQNRRAYLVFRVLMDTVTSCLGRRVRYGQGKDASWAQSQRR</sequence>
<name>A0A4Q9PPB5_9APHY</name>
<dbReference type="AlphaFoldDB" id="A0A4Q9PPB5"/>
<keyword evidence="2" id="KW-1185">Reference proteome</keyword>
<organism evidence="1 2">
    <name type="scientific">Dichomitus squalens</name>
    <dbReference type="NCBI Taxonomy" id="114155"/>
    <lineage>
        <taxon>Eukaryota</taxon>
        <taxon>Fungi</taxon>
        <taxon>Dikarya</taxon>
        <taxon>Basidiomycota</taxon>
        <taxon>Agaricomycotina</taxon>
        <taxon>Agaricomycetes</taxon>
        <taxon>Polyporales</taxon>
        <taxon>Polyporaceae</taxon>
        <taxon>Dichomitus</taxon>
    </lineage>
</organism>